<accession>A0ABW9ZD77</accession>
<dbReference type="InterPro" id="IPR036977">
    <property type="entry name" value="DNA_primase_Znf_CHC2"/>
</dbReference>
<name>A0ABW9ZD77_9HYPH</name>
<protein>
    <recommendedName>
        <fullName evidence="5">Zinc finger CHC2-type domain-containing protein</fullName>
    </recommendedName>
</protein>
<feature type="domain" description="Zinc finger CHC2-type" evidence="5">
    <location>
        <begin position="39"/>
        <end position="93"/>
    </location>
</feature>
<dbReference type="Pfam" id="PF01807">
    <property type="entry name" value="Zn_ribbon_DnaG"/>
    <property type="match status" value="1"/>
</dbReference>
<keyword evidence="3" id="KW-0862">Zinc</keyword>
<dbReference type="PANTHER" id="PTHR30313">
    <property type="entry name" value="DNA PRIMASE"/>
    <property type="match status" value="1"/>
</dbReference>
<gene>
    <name evidence="6" type="ORF">GWI71_03815</name>
</gene>
<proteinExistence type="predicted"/>
<organism evidence="6 7">
    <name type="scientific">Pannonibacter tanglangensis</name>
    <dbReference type="NCBI Taxonomy" id="2750084"/>
    <lineage>
        <taxon>Bacteria</taxon>
        <taxon>Pseudomonadati</taxon>
        <taxon>Pseudomonadota</taxon>
        <taxon>Alphaproteobacteria</taxon>
        <taxon>Hyphomicrobiales</taxon>
        <taxon>Stappiaceae</taxon>
        <taxon>Pannonibacter</taxon>
    </lineage>
</organism>
<dbReference type="InterPro" id="IPR050219">
    <property type="entry name" value="DnaG_primase"/>
</dbReference>
<comment type="caution">
    <text evidence="6">The sequence shown here is derived from an EMBL/GenBank/DDBJ whole genome shotgun (WGS) entry which is preliminary data.</text>
</comment>
<evidence type="ECO:0000256" key="4">
    <source>
        <dbReference type="SAM" id="MobiDB-lite"/>
    </source>
</evidence>
<feature type="region of interest" description="Disordered" evidence="4">
    <location>
        <begin position="305"/>
        <end position="325"/>
    </location>
</feature>
<dbReference type="PANTHER" id="PTHR30313:SF2">
    <property type="entry name" value="DNA PRIMASE"/>
    <property type="match status" value="1"/>
</dbReference>
<keyword evidence="7" id="KW-1185">Reference proteome</keyword>
<dbReference type="Gene3D" id="3.90.580.10">
    <property type="entry name" value="Zinc finger, CHC2-type domain"/>
    <property type="match status" value="1"/>
</dbReference>
<dbReference type="Proteomes" id="UP000541347">
    <property type="component" value="Unassembled WGS sequence"/>
</dbReference>
<dbReference type="Pfam" id="PF23639">
    <property type="entry name" value="DUF7146"/>
    <property type="match status" value="1"/>
</dbReference>
<dbReference type="InterPro" id="IPR002694">
    <property type="entry name" value="Znf_CHC2"/>
</dbReference>
<evidence type="ECO:0000256" key="2">
    <source>
        <dbReference type="ARBA" id="ARBA00022771"/>
    </source>
</evidence>
<reference evidence="6 7" key="1">
    <citation type="submission" date="2020-01" db="EMBL/GenBank/DDBJ databases">
        <authorList>
            <person name="Peng S.Y."/>
            <person name="Li J."/>
            <person name="Wang M."/>
            <person name="Wang L."/>
            <person name="Wang C.Q."/>
            <person name="Wang J.R."/>
        </authorList>
    </citation>
    <scope>NUCLEOTIDE SEQUENCE [LARGE SCALE GENOMIC DNA]</scope>
    <source>
        <strain evidence="6 7">XCT-34</strain>
    </source>
</reference>
<dbReference type="EMBL" id="JAABLP010000001">
    <property type="protein sequence ID" value="NBN62800.1"/>
    <property type="molecule type" value="Genomic_DNA"/>
</dbReference>
<evidence type="ECO:0000313" key="6">
    <source>
        <dbReference type="EMBL" id="NBN62800.1"/>
    </source>
</evidence>
<evidence type="ECO:0000313" key="7">
    <source>
        <dbReference type="Proteomes" id="UP000541347"/>
    </source>
</evidence>
<keyword evidence="2" id="KW-0863">Zinc-finger</keyword>
<feature type="region of interest" description="Disordered" evidence="4">
    <location>
        <begin position="94"/>
        <end position="122"/>
    </location>
</feature>
<dbReference type="InterPro" id="IPR055570">
    <property type="entry name" value="DUF7146"/>
</dbReference>
<sequence length="400" mass="44770">MKSVSPLEIDRIKATPLSDIVGRRVTWDRAKTNVGRRDFWACCPFHPESSPSFHVDDNRGVYKCFGCGASGDHIRFVMDLDGLSFHQAVEKLGGRLDAPQPSPEELAAEERKREARRAEQQRYAEQERAREIRKAREILSLGGWVRGTEGADYMQGRGLLPCPVALPLRFVPHMKYWHSRKDEAGKDAPYVLFSGPALILPILGPDAVQGVHITWIDPFRPGSKMKIVCPESGEALPSRKIRGSKRRSVIVLHQPRIFDRIVIGEGWETTLSVMLSEMRGAPERYARTAYWVSISLQHMGGKADATVPHPTLKTKTGRPLMVPGPVPDRDDDSAVLLPPHVTEVLRLGDSDSDRFTAEQVHLRARARWARPGLTDRSAWAPEGKDFNDIVKDHVKEAAHG</sequence>
<feature type="compositionally biased region" description="Basic and acidic residues" evidence="4">
    <location>
        <begin position="108"/>
        <end position="122"/>
    </location>
</feature>
<evidence type="ECO:0000256" key="3">
    <source>
        <dbReference type="ARBA" id="ARBA00022833"/>
    </source>
</evidence>
<dbReference type="SUPFAM" id="SSF57783">
    <property type="entry name" value="Zinc beta-ribbon"/>
    <property type="match status" value="1"/>
</dbReference>
<evidence type="ECO:0000259" key="5">
    <source>
        <dbReference type="SMART" id="SM00400"/>
    </source>
</evidence>
<keyword evidence="1" id="KW-0479">Metal-binding</keyword>
<dbReference type="SMART" id="SM00400">
    <property type="entry name" value="ZnF_CHCC"/>
    <property type="match status" value="1"/>
</dbReference>
<dbReference type="RefSeq" id="WP_161674055.1">
    <property type="nucleotide sequence ID" value="NZ_JAABLP010000001.1"/>
</dbReference>
<evidence type="ECO:0000256" key="1">
    <source>
        <dbReference type="ARBA" id="ARBA00022723"/>
    </source>
</evidence>